<name>A0A0L6V393_9BASI</name>
<keyword evidence="2" id="KW-0472">Membrane</keyword>
<feature type="transmembrane region" description="Helical" evidence="2">
    <location>
        <begin position="451"/>
        <end position="469"/>
    </location>
</feature>
<organism evidence="3 4">
    <name type="scientific">Puccinia sorghi</name>
    <dbReference type="NCBI Taxonomy" id="27349"/>
    <lineage>
        <taxon>Eukaryota</taxon>
        <taxon>Fungi</taxon>
        <taxon>Dikarya</taxon>
        <taxon>Basidiomycota</taxon>
        <taxon>Pucciniomycotina</taxon>
        <taxon>Pucciniomycetes</taxon>
        <taxon>Pucciniales</taxon>
        <taxon>Pucciniaceae</taxon>
        <taxon>Puccinia</taxon>
    </lineage>
</organism>
<sequence>MEGWRRRSLSPAPPSPINHFGHGKEEEAFVGLPLLYQYKVYCSRQGGQPILLQKIDDQWYFWRAWMSSSLSSSSLITSPDLFRRNVISQNRLRLKHDEKFWKILFWVSNMTKSTIIPINDEFNFYIIYWFLIIKYDQIHNYLINWFSKIHHFQNHGNACKEDQNPQKWNFVENSSPPFLKHVFFFTPHLLGPVNHRDNTLFINIMLRNLLIKITTENNIMQLNIQLIKYVLVFYNFLQYSIIIILIISCGLRIENPHFTRSQRGLKAPKTCDNNSITIHMVKHLRLIYTVALIKCSCHWINSTHPQSSTLSLSTLAYSDYSSTSLEQYYPPLVSVKEESNMKSGFTSLVQVEKSSSVFTLAYCINIANLYQNTPPTKSIKTDSITKCIPFTGPSSSFSRTTLSSRWIVPGIKSFLINLTLTNTHHLPLSDSLTIENFSTSNFPYFRSEESFQSVLFVPLTFSCSFLVVVCWSKKLIVIFSCCNFLFLSLSLLQASVVIEMIDWECTKVWRLKIIPPVGETPGKSHRGLQDHNTYILLNASIVPHTSPAP</sequence>
<evidence type="ECO:0000313" key="4">
    <source>
        <dbReference type="Proteomes" id="UP000037035"/>
    </source>
</evidence>
<gene>
    <name evidence="3" type="ORF">VP01_27g2</name>
</gene>
<feature type="transmembrane region" description="Helical" evidence="2">
    <location>
        <begin position="475"/>
        <end position="498"/>
    </location>
</feature>
<keyword evidence="4" id="KW-1185">Reference proteome</keyword>
<accession>A0A0L6V393</accession>
<evidence type="ECO:0000313" key="3">
    <source>
        <dbReference type="EMBL" id="KNZ54982.1"/>
    </source>
</evidence>
<dbReference type="VEuPathDB" id="FungiDB:VP01_27g2"/>
<keyword evidence="2" id="KW-0812">Transmembrane</keyword>
<evidence type="ECO:0000256" key="2">
    <source>
        <dbReference type="SAM" id="Phobius"/>
    </source>
</evidence>
<dbReference type="EMBL" id="LAVV01007724">
    <property type="protein sequence ID" value="KNZ54982.1"/>
    <property type="molecule type" value="Genomic_DNA"/>
</dbReference>
<protein>
    <submittedName>
        <fullName evidence="3">Uncharacterized protein</fullName>
    </submittedName>
</protein>
<reference evidence="3 4" key="1">
    <citation type="submission" date="2015-08" db="EMBL/GenBank/DDBJ databases">
        <title>Next Generation Sequencing and Analysis of the Genome of Puccinia sorghi L Schw, the Causal Agent of Maize Common Rust.</title>
        <authorList>
            <person name="Rochi L."/>
            <person name="Burguener G."/>
            <person name="Darino M."/>
            <person name="Turjanski A."/>
            <person name="Kreff E."/>
            <person name="Dieguez M.J."/>
            <person name="Sacco F."/>
        </authorList>
    </citation>
    <scope>NUCLEOTIDE SEQUENCE [LARGE SCALE GENOMIC DNA]</scope>
    <source>
        <strain evidence="3 4">RO10H11247</strain>
    </source>
</reference>
<keyword evidence="2" id="KW-1133">Transmembrane helix</keyword>
<dbReference type="Proteomes" id="UP000037035">
    <property type="component" value="Unassembled WGS sequence"/>
</dbReference>
<comment type="caution">
    <text evidence="3">The sequence shown here is derived from an EMBL/GenBank/DDBJ whole genome shotgun (WGS) entry which is preliminary data.</text>
</comment>
<feature type="region of interest" description="Disordered" evidence="1">
    <location>
        <begin position="1"/>
        <end position="20"/>
    </location>
</feature>
<dbReference type="AlphaFoldDB" id="A0A0L6V393"/>
<evidence type="ECO:0000256" key="1">
    <source>
        <dbReference type="SAM" id="MobiDB-lite"/>
    </source>
</evidence>
<feature type="transmembrane region" description="Helical" evidence="2">
    <location>
        <begin position="229"/>
        <end position="253"/>
    </location>
</feature>
<proteinExistence type="predicted"/>